<dbReference type="EMBL" id="CP003837">
    <property type="protein sequence ID" value="AGH45123.1"/>
    <property type="molecule type" value="Genomic_DNA"/>
</dbReference>
<accession>K6ZS39</accession>
<dbReference type="AlphaFoldDB" id="K6ZS39"/>
<dbReference type="InterPro" id="IPR023214">
    <property type="entry name" value="HAD_sf"/>
</dbReference>
<dbReference type="Proteomes" id="UP000011864">
    <property type="component" value="Chromosome"/>
</dbReference>
<dbReference type="Gene3D" id="3.30.980.20">
    <property type="entry name" value="Putative mannosyl-3-phosphoglycerate phosphatase, domain 2"/>
    <property type="match status" value="1"/>
</dbReference>
<dbReference type="PANTHER" id="PTHR10000">
    <property type="entry name" value="PHOSPHOSERINE PHOSPHATASE"/>
    <property type="match status" value="1"/>
</dbReference>
<protein>
    <submittedName>
        <fullName evidence="4">Mannosyl-3-phosphoglycerate phosphatase family protein</fullName>
    </submittedName>
</protein>
<dbReference type="InterPro" id="IPR036412">
    <property type="entry name" value="HAD-like_sf"/>
</dbReference>
<dbReference type="NCBIfam" id="TIGR01486">
    <property type="entry name" value="HAD-SF-IIB-MPGP"/>
    <property type="match status" value="1"/>
</dbReference>
<gene>
    <name evidence="4" type="ORF">C427_3014</name>
</gene>
<dbReference type="OrthoDB" id="193379at2"/>
<dbReference type="InterPro" id="IPR006381">
    <property type="entry name" value="HAD-SF-IIB-MPGP"/>
</dbReference>
<dbReference type="NCBIfam" id="TIGR01484">
    <property type="entry name" value="HAD-SF-IIB"/>
    <property type="match status" value="1"/>
</dbReference>
<keyword evidence="2" id="KW-0378">Hydrolase</keyword>
<dbReference type="PATRIC" id="fig|1129794.4.peg.2997"/>
<dbReference type="SFLD" id="SFLDS00003">
    <property type="entry name" value="Haloacid_Dehalogenase"/>
    <property type="match status" value="1"/>
</dbReference>
<evidence type="ECO:0000313" key="5">
    <source>
        <dbReference type="Proteomes" id="UP000011864"/>
    </source>
</evidence>
<evidence type="ECO:0000256" key="1">
    <source>
        <dbReference type="ARBA" id="ARBA00022723"/>
    </source>
</evidence>
<dbReference type="KEGG" id="gps:C427_3014"/>
<organism evidence="4 5">
    <name type="scientific">Paraglaciecola psychrophila 170</name>
    <dbReference type="NCBI Taxonomy" id="1129794"/>
    <lineage>
        <taxon>Bacteria</taxon>
        <taxon>Pseudomonadati</taxon>
        <taxon>Pseudomonadota</taxon>
        <taxon>Gammaproteobacteria</taxon>
        <taxon>Alteromonadales</taxon>
        <taxon>Alteromonadaceae</taxon>
        <taxon>Paraglaciecola</taxon>
    </lineage>
</organism>
<keyword evidence="1" id="KW-0479">Metal-binding</keyword>
<keyword evidence="5" id="KW-1185">Reference proteome</keyword>
<keyword evidence="3" id="KW-0460">Magnesium</keyword>
<dbReference type="eggNOG" id="COG3769">
    <property type="taxonomic scope" value="Bacteria"/>
</dbReference>
<dbReference type="InterPro" id="IPR006379">
    <property type="entry name" value="HAD-SF_hydro_IIB"/>
</dbReference>
<dbReference type="SFLD" id="SFLDG01140">
    <property type="entry name" value="C2.B:_Phosphomannomutase_and_P"/>
    <property type="match status" value="1"/>
</dbReference>
<proteinExistence type="predicted"/>
<dbReference type="GO" id="GO:0000287">
    <property type="term" value="F:magnesium ion binding"/>
    <property type="evidence" value="ECO:0007669"/>
    <property type="project" value="UniProtKB-ARBA"/>
</dbReference>
<evidence type="ECO:0000256" key="3">
    <source>
        <dbReference type="ARBA" id="ARBA00022842"/>
    </source>
</evidence>
<dbReference type="GO" id="GO:0005829">
    <property type="term" value="C:cytosol"/>
    <property type="evidence" value="ECO:0007669"/>
    <property type="project" value="TreeGrafter"/>
</dbReference>
<dbReference type="GO" id="GO:0051479">
    <property type="term" value="P:mannosylglycerate biosynthetic process"/>
    <property type="evidence" value="ECO:0007669"/>
    <property type="project" value="InterPro"/>
</dbReference>
<dbReference type="Pfam" id="PF08282">
    <property type="entry name" value="Hydrolase_3"/>
    <property type="match status" value="1"/>
</dbReference>
<evidence type="ECO:0000313" key="4">
    <source>
        <dbReference type="EMBL" id="AGH45123.1"/>
    </source>
</evidence>
<dbReference type="Gene3D" id="3.40.50.1000">
    <property type="entry name" value="HAD superfamily/HAD-like"/>
    <property type="match status" value="1"/>
</dbReference>
<name>K6ZS39_9ALTE</name>
<dbReference type="NCBIfam" id="NF001218">
    <property type="entry name" value="PRK00192.1-5"/>
    <property type="match status" value="1"/>
</dbReference>
<dbReference type="SFLD" id="SFLDG01142">
    <property type="entry name" value="C2.B.2:_Mannosyl-3-phosphoglyc"/>
    <property type="match status" value="1"/>
</dbReference>
<sequence length="278" mass="31137">MLNDVLVFTDLDGTLLDHHSYSFAPAIPMLHKLASMNIPVIPNTSKTFAEVTELRQKLDLKGPFIVENGAAVYIPINYFNTQSSDTTSKNGYWVKEFSKPREHWLSLIDKLKNTFAGEFNHFFNMSNKEIIAATGLSIKQAKQANAREYGEPILWLGSDNTKHKFVETLEELGITPLQGGRFLHLSGQCDKGKALIWLTQQFQQERGIKNCISIALGDGQNDVAMLEAADIAVQILSPANAPPLLTRQHDVYTSQAYGPSGWTECLEQIIFKHKQFNP</sequence>
<dbReference type="PANTHER" id="PTHR10000:SF8">
    <property type="entry name" value="HAD SUPERFAMILY HYDROLASE-LIKE, TYPE 3"/>
    <property type="match status" value="1"/>
</dbReference>
<dbReference type="GO" id="GO:0050531">
    <property type="term" value="F:mannosyl-3-phosphoglycerate phosphatase activity"/>
    <property type="evidence" value="ECO:0007669"/>
    <property type="project" value="InterPro"/>
</dbReference>
<reference evidence="4 5" key="1">
    <citation type="journal article" date="2013" name="Genome Announc.">
        <title>Complete Genome Sequence of Glaciecola psychrophila Strain 170T.</title>
        <authorList>
            <person name="Yin J."/>
            <person name="Chen J."/>
            <person name="Liu G."/>
            <person name="Yu Y."/>
            <person name="Song L."/>
            <person name="Wang X."/>
            <person name="Qu X."/>
        </authorList>
    </citation>
    <scope>NUCLEOTIDE SEQUENCE [LARGE SCALE GENOMIC DNA]</scope>
    <source>
        <strain evidence="4 5">170</strain>
    </source>
</reference>
<evidence type="ECO:0000256" key="2">
    <source>
        <dbReference type="ARBA" id="ARBA00022801"/>
    </source>
</evidence>
<dbReference type="STRING" id="1129794.C427_3014"/>
<dbReference type="RefSeq" id="WP_007640130.1">
    <property type="nucleotide sequence ID" value="NC_020514.1"/>
</dbReference>
<dbReference type="SUPFAM" id="SSF56784">
    <property type="entry name" value="HAD-like"/>
    <property type="match status" value="1"/>
</dbReference>
<dbReference type="HOGENOM" id="CLU_063016_0_0_6"/>